<gene>
    <name evidence="3" type="ORF">QPX23_08270</name>
</gene>
<dbReference type="RefSeq" id="WP_249620159.1">
    <property type="nucleotide sequence ID" value="NZ_CP091864.1"/>
</dbReference>
<sequence>MLLIQILLVIAVAALTLYFLSNRRKARAKAGVKIGFVTFLVLAIFAVLFPDATTWVAQLVGVQRGTDLMLYALIVAFVFVTVSSYLRFREQELRFARLARAVALSNAQAPDDLNDADDLKGADNAEDAEPTGARENRA</sequence>
<evidence type="ECO:0000313" key="3">
    <source>
        <dbReference type="EMBL" id="MDK4290713.1"/>
    </source>
</evidence>
<comment type="caution">
    <text evidence="3">The sequence shown here is derived from an EMBL/GenBank/DDBJ whole genome shotgun (WGS) entry which is preliminary data.</text>
</comment>
<dbReference type="Proteomes" id="UP001239759">
    <property type="component" value="Unassembled WGS sequence"/>
</dbReference>
<evidence type="ECO:0000256" key="1">
    <source>
        <dbReference type="SAM" id="MobiDB-lite"/>
    </source>
</evidence>
<feature type="transmembrane region" description="Helical" evidence="2">
    <location>
        <begin position="68"/>
        <end position="88"/>
    </location>
</feature>
<reference evidence="3 4" key="1">
    <citation type="submission" date="2023-05" db="EMBL/GenBank/DDBJ databases">
        <title>Metabolic capabilities are highly conserved among human nasal-associated Corynebacterium species in pangenomic analyses.</title>
        <authorList>
            <person name="Tran T.H."/>
            <person name="Roberts A.Q."/>
            <person name="Escapa I.F."/>
            <person name="Gao W."/>
            <person name="Conlan S."/>
            <person name="Kong H."/>
            <person name="Segre J.A."/>
            <person name="Kelly M.S."/>
            <person name="Lemon K.P."/>
        </authorList>
    </citation>
    <scope>NUCLEOTIDE SEQUENCE [LARGE SCALE GENOMIC DNA]</scope>
    <source>
        <strain evidence="3 4">KPL3772</strain>
    </source>
</reference>
<name>A0ABT7FY88_9CORY</name>
<evidence type="ECO:0000313" key="4">
    <source>
        <dbReference type="Proteomes" id="UP001239759"/>
    </source>
</evidence>
<keyword evidence="2" id="KW-0472">Membrane</keyword>
<accession>A0ABT7FY88</accession>
<keyword evidence="2" id="KW-0812">Transmembrane</keyword>
<proteinExistence type="predicted"/>
<protein>
    <submittedName>
        <fullName evidence="3">DUF2304 domain-containing protein</fullName>
    </submittedName>
</protein>
<evidence type="ECO:0000256" key="2">
    <source>
        <dbReference type="SAM" id="Phobius"/>
    </source>
</evidence>
<dbReference type="Pfam" id="PF10066">
    <property type="entry name" value="DUF2304"/>
    <property type="match status" value="1"/>
</dbReference>
<dbReference type="InterPro" id="IPR019277">
    <property type="entry name" value="DUF2304"/>
</dbReference>
<keyword evidence="4" id="KW-1185">Reference proteome</keyword>
<keyword evidence="2" id="KW-1133">Transmembrane helix</keyword>
<feature type="transmembrane region" description="Helical" evidence="2">
    <location>
        <begin position="6"/>
        <end position="22"/>
    </location>
</feature>
<dbReference type="EMBL" id="JASNUQ010000013">
    <property type="protein sequence ID" value="MDK4290713.1"/>
    <property type="molecule type" value="Genomic_DNA"/>
</dbReference>
<feature type="transmembrane region" description="Helical" evidence="2">
    <location>
        <begin position="34"/>
        <end position="56"/>
    </location>
</feature>
<feature type="region of interest" description="Disordered" evidence="1">
    <location>
        <begin position="110"/>
        <end position="138"/>
    </location>
</feature>
<organism evidence="3 4">
    <name type="scientific">Corynebacterium pseudodiphtheriticum</name>
    <dbReference type="NCBI Taxonomy" id="37637"/>
    <lineage>
        <taxon>Bacteria</taxon>
        <taxon>Bacillati</taxon>
        <taxon>Actinomycetota</taxon>
        <taxon>Actinomycetes</taxon>
        <taxon>Mycobacteriales</taxon>
        <taxon>Corynebacteriaceae</taxon>
        <taxon>Corynebacterium</taxon>
    </lineage>
</organism>